<name>A0ACB9QR22_9MYRT</name>
<proteinExistence type="predicted"/>
<protein>
    <submittedName>
        <fullName evidence="1">Uncharacterized protein</fullName>
    </submittedName>
</protein>
<dbReference type="EMBL" id="CM042884">
    <property type="protein sequence ID" value="KAI4369055.1"/>
    <property type="molecule type" value="Genomic_DNA"/>
</dbReference>
<sequence length="457" mass="50367">MHEQQQRHHILVMSCGAQGHINPSLELAKRLLRAGAGHVTFITSVSALDKIRSPVSLEGLSYATFSEGNPTGLTNFIEEMRRAGSESLHRLIDRMVDEGRHVTFLVYTVLLPWAADVARERGIPSAFLCIQSAATLAVYDWWFPSEDDVPPPGSIVLPGLPPLSIKDVPTFLLPDDQHHSIAPLFREHMAVIRRGGEDSTVLVNTFDALEGHLLKALVSLGKVIAIGPLVPSACTDEDGSAEKSLGCDLFDSDQSQYLPWLNSQAESSVVYVSFGSMIALNKTEIRSTFDGLVDSSKPFLWALRTPESPDEKEAFESVKHELDLNTGLIVPWCSQVEVLNHPSVGCFVTHCGWNSTLEGLAAGVPTVGCPHFSDQTLNAKMIEEVWKTGIRATSDENGIITRDETRRCIELVMVSEEGKEMRQKARRWRVWATEAVREGGSSDNNLRKFMDGIPSIK</sequence>
<gene>
    <name evidence="1" type="ORF">MLD38_017546</name>
</gene>
<reference evidence="2" key="1">
    <citation type="journal article" date="2023" name="Front. Plant Sci.">
        <title>Chromosomal-level genome assembly of Melastoma candidum provides insights into trichome evolution.</title>
        <authorList>
            <person name="Zhong Y."/>
            <person name="Wu W."/>
            <person name="Sun C."/>
            <person name="Zou P."/>
            <person name="Liu Y."/>
            <person name="Dai S."/>
            <person name="Zhou R."/>
        </authorList>
    </citation>
    <scope>NUCLEOTIDE SEQUENCE [LARGE SCALE GENOMIC DNA]</scope>
</reference>
<dbReference type="Proteomes" id="UP001057402">
    <property type="component" value="Chromosome 5"/>
</dbReference>
<evidence type="ECO:0000313" key="2">
    <source>
        <dbReference type="Proteomes" id="UP001057402"/>
    </source>
</evidence>
<evidence type="ECO:0000313" key="1">
    <source>
        <dbReference type="EMBL" id="KAI4369055.1"/>
    </source>
</evidence>
<organism evidence="1 2">
    <name type="scientific">Melastoma candidum</name>
    <dbReference type="NCBI Taxonomy" id="119954"/>
    <lineage>
        <taxon>Eukaryota</taxon>
        <taxon>Viridiplantae</taxon>
        <taxon>Streptophyta</taxon>
        <taxon>Embryophyta</taxon>
        <taxon>Tracheophyta</taxon>
        <taxon>Spermatophyta</taxon>
        <taxon>Magnoliopsida</taxon>
        <taxon>eudicotyledons</taxon>
        <taxon>Gunneridae</taxon>
        <taxon>Pentapetalae</taxon>
        <taxon>rosids</taxon>
        <taxon>malvids</taxon>
        <taxon>Myrtales</taxon>
        <taxon>Melastomataceae</taxon>
        <taxon>Melastomatoideae</taxon>
        <taxon>Melastomateae</taxon>
        <taxon>Melastoma</taxon>
    </lineage>
</organism>
<comment type="caution">
    <text evidence="1">The sequence shown here is derived from an EMBL/GenBank/DDBJ whole genome shotgun (WGS) entry which is preliminary data.</text>
</comment>
<keyword evidence="2" id="KW-1185">Reference proteome</keyword>
<accession>A0ACB9QR22</accession>